<proteinExistence type="predicted"/>
<dbReference type="AlphaFoldDB" id="A0AAX4HMS6"/>
<organism evidence="2 3">
    <name type="scientific">Peredibacter starrii</name>
    <dbReference type="NCBI Taxonomy" id="28202"/>
    <lineage>
        <taxon>Bacteria</taxon>
        <taxon>Pseudomonadati</taxon>
        <taxon>Bdellovibrionota</taxon>
        <taxon>Bacteriovoracia</taxon>
        <taxon>Bacteriovoracales</taxon>
        <taxon>Bacteriovoracaceae</taxon>
        <taxon>Peredibacter</taxon>
    </lineage>
</organism>
<sequence length="100" mass="11274">MKFVLIALALTFSVSSFAKHEKLIKACEGAAIDILQERAEKLGDEMIVESIKVDEVDARALNPFKYVWFKGNTVKTGEEIILLMQKPIGGECRAYSTFYR</sequence>
<evidence type="ECO:0000313" key="2">
    <source>
        <dbReference type="EMBL" id="WPU64179.1"/>
    </source>
</evidence>
<reference evidence="2 3" key="1">
    <citation type="submission" date="2023-11" db="EMBL/GenBank/DDBJ databases">
        <title>Peredibacter starrii A3.12.</title>
        <authorList>
            <person name="Mitchell R.J."/>
        </authorList>
    </citation>
    <scope>NUCLEOTIDE SEQUENCE [LARGE SCALE GENOMIC DNA]</scope>
    <source>
        <strain evidence="2 3">A3.12</strain>
    </source>
</reference>
<feature type="chain" id="PRO_5043813966" evidence="1">
    <location>
        <begin position="19"/>
        <end position="100"/>
    </location>
</feature>
<feature type="signal peptide" evidence="1">
    <location>
        <begin position="1"/>
        <end position="18"/>
    </location>
</feature>
<accession>A0AAX4HMS6</accession>
<keyword evidence="3" id="KW-1185">Reference proteome</keyword>
<protein>
    <submittedName>
        <fullName evidence="2">Uncharacterized protein</fullName>
    </submittedName>
</protein>
<gene>
    <name evidence="2" type="ORF">SOO65_15905</name>
</gene>
<dbReference type="EMBL" id="CP139487">
    <property type="protein sequence ID" value="WPU64179.1"/>
    <property type="molecule type" value="Genomic_DNA"/>
</dbReference>
<evidence type="ECO:0000313" key="3">
    <source>
        <dbReference type="Proteomes" id="UP001324634"/>
    </source>
</evidence>
<dbReference type="KEGG" id="psti:SOO65_15905"/>
<evidence type="ECO:0000256" key="1">
    <source>
        <dbReference type="SAM" id="SignalP"/>
    </source>
</evidence>
<keyword evidence="1" id="KW-0732">Signal</keyword>
<name>A0AAX4HMS6_9BACT</name>
<dbReference type="Proteomes" id="UP001324634">
    <property type="component" value="Chromosome"/>
</dbReference>
<dbReference type="RefSeq" id="WP_321392480.1">
    <property type="nucleotide sequence ID" value="NZ_CP139487.1"/>
</dbReference>